<keyword evidence="13 18" id="KW-0573">Peptidoglycan synthesis</keyword>
<comment type="pathway">
    <text evidence="4 18">Cell wall biogenesis; peptidoglycan biosynthesis.</text>
</comment>
<dbReference type="InterPro" id="IPR011761">
    <property type="entry name" value="ATP-grasp"/>
</dbReference>
<evidence type="ECO:0000313" key="24">
    <source>
        <dbReference type="EMBL" id="AZE51117.1"/>
    </source>
</evidence>
<dbReference type="Gene3D" id="3.30.1490.20">
    <property type="entry name" value="ATP-grasp fold, A domain"/>
    <property type="match status" value="1"/>
</dbReference>
<proteinExistence type="inferred from homology"/>
<dbReference type="GO" id="GO:0005524">
    <property type="term" value="F:ATP binding"/>
    <property type="evidence" value="ECO:0007669"/>
    <property type="project" value="UniProtKB-UniRule"/>
</dbReference>
<evidence type="ECO:0000256" key="1">
    <source>
        <dbReference type="ARBA" id="ARBA00001936"/>
    </source>
</evidence>
<dbReference type="PROSITE" id="PS50975">
    <property type="entry name" value="ATP_GRASP"/>
    <property type="match status" value="1"/>
</dbReference>
<name>A0A3G7TVG8_9PSED</name>
<evidence type="ECO:0000256" key="4">
    <source>
        <dbReference type="ARBA" id="ARBA00004752"/>
    </source>
</evidence>
<evidence type="ECO:0000256" key="15">
    <source>
        <dbReference type="ARBA" id="ARBA00023316"/>
    </source>
</evidence>
<comment type="function">
    <text evidence="2 18">Cell wall formation.</text>
</comment>
<keyword evidence="10 22" id="KW-0067">ATP-binding</keyword>
<dbReference type="PROSITE" id="PS00844">
    <property type="entry name" value="DALA_DALA_LIGASE_2"/>
    <property type="match status" value="1"/>
</dbReference>
<evidence type="ECO:0000256" key="5">
    <source>
        <dbReference type="ARBA" id="ARBA00010871"/>
    </source>
</evidence>
<keyword evidence="7 18" id="KW-0436">Ligase</keyword>
<comment type="pathway">
    <text evidence="17">Glycan biosynthesis.</text>
</comment>
<evidence type="ECO:0000256" key="9">
    <source>
        <dbReference type="ARBA" id="ARBA00022741"/>
    </source>
</evidence>
<dbReference type="NCBIfam" id="NF002528">
    <property type="entry name" value="PRK01966.1-4"/>
    <property type="match status" value="1"/>
</dbReference>
<comment type="cofactor">
    <cofactor evidence="1">
        <name>Mn(2+)</name>
        <dbReference type="ChEBI" id="CHEBI:29035"/>
    </cofactor>
</comment>
<keyword evidence="12 18" id="KW-0133">Cell shape</keyword>
<dbReference type="PANTHER" id="PTHR23132:SF25">
    <property type="entry name" value="D-ALANINE--D-ALANINE LIGASE A"/>
    <property type="match status" value="1"/>
</dbReference>
<keyword evidence="6 18" id="KW-0963">Cytoplasm</keyword>
<evidence type="ECO:0000256" key="8">
    <source>
        <dbReference type="ARBA" id="ARBA00022723"/>
    </source>
</evidence>
<dbReference type="InterPro" id="IPR013815">
    <property type="entry name" value="ATP_grasp_subdomain_1"/>
</dbReference>
<dbReference type="RefSeq" id="WP_124322289.1">
    <property type="nucleotide sequence ID" value="NZ_CP027753.1"/>
</dbReference>
<evidence type="ECO:0000256" key="10">
    <source>
        <dbReference type="ARBA" id="ARBA00022840"/>
    </source>
</evidence>
<dbReference type="GO" id="GO:0071555">
    <property type="term" value="P:cell wall organization"/>
    <property type="evidence" value="ECO:0007669"/>
    <property type="project" value="UniProtKB-KW"/>
</dbReference>
<dbReference type="HAMAP" id="MF_00047">
    <property type="entry name" value="Dala_Dala_lig"/>
    <property type="match status" value="1"/>
</dbReference>
<dbReference type="NCBIfam" id="TIGR01205">
    <property type="entry name" value="D_ala_D_alaTIGR"/>
    <property type="match status" value="1"/>
</dbReference>
<evidence type="ECO:0000256" key="11">
    <source>
        <dbReference type="ARBA" id="ARBA00022842"/>
    </source>
</evidence>
<dbReference type="AlphaFoldDB" id="A0A3G7TVG8"/>
<gene>
    <name evidence="18" type="primary">ddl</name>
    <name evidence="24" type="ORF">C4K04_5470</name>
</gene>
<evidence type="ECO:0000256" key="7">
    <source>
        <dbReference type="ARBA" id="ARBA00022598"/>
    </source>
</evidence>
<dbReference type="SUPFAM" id="SSF56059">
    <property type="entry name" value="Glutathione synthetase ATP-binding domain-like"/>
    <property type="match status" value="1"/>
</dbReference>
<reference evidence="24 25" key="1">
    <citation type="submission" date="2018-03" db="EMBL/GenBank/DDBJ databases">
        <title>Diversity of phytobeneficial traits revealed by whole-genome analysis of worldwide-isolated phenazine-producing Pseudomonas spp.</title>
        <authorList>
            <person name="Biessy A."/>
            <person name="Novinscak A."/>
            <person name="Blom J."/>
            <person name="Leger G."/>
            <person name="Thomashow L.S."/>
            <person name="Cazorla F.M."/>
            <person name="Josic D."/>
            <person name="Filion M."/>
        </authorList>
    </citation>
    <scope>NUCLEOTIDE SEQUENCE [LARGE SCALE GENOMIC DNA]</scope>
    <source>
        <strain evidence="24 25">B25</strain>
    </source>
</reference>
<dbReference type="GO" id="GO:0008716">
    <property type="term" value="F:D-alanine-D-alanine ligase activity"/>
    <property type="evidence" value="ECO:0007669"/>
    <property type="project" value="UniProtKB-UniRule"/>
</dbReference>
<feature type="binding site" evidence="21">
    <location>
        <position position="317"/>
    </location>
    <ligand>
        <name>Mg(2+)</name>
        <dbReference type="ChEBI" id="CHEBI:18420"/>
        <label>2</label>
    </ligand>
</feature>
<comment type="cofactor">
    <cofactor evidence="21">
        <name>Mg(2+)</name>
        <dbReference type="ChEBI" id="CHEBI:18420"/>
    </cofactor>
    <cofactor evidence="21">
        <name>Mn(2+)</name>
        <dbReference type="ChEBI" id="CHEBI:29035"/>
    </cofactor>
    <text evidence="21">Binds 2 magnesium or manganese ions per subunit.</text>
</comment>
<feature type="binding site" evidence="21">
    <location>
        <position position="302"/>
    </location>
    <ligand>
        <name>Mg(2+)</name>
        <dbReference type="ChEBI" id="CHEBI:18420"/>
        <label>1</label>
    </ligand>
</feature>
<feature type="active site" evidence="19">
    <location>
        <position position="326"/>
    </location>
</feature>
<dbReference type="EMBL" id="CP027753">
    <property type="protein sequence ID" value="AZE51117.1"/>
    <property type="molecule type" value="Genomic_DNA"/>
</dbReference>
<comment type="subcellular location">
    <subcellularLocation>
        <location evidence="3 18">Cytoplasm</location>
    </subcellularLocation>
</comment>
<feature type="binding site" evidence="20">
    <location>
        <begin position="221"/>
        <end position="228"/>
    </location>
    <ligand>
        <name>ATP</name>
        <dbReference type="ChEBI" id="CHEBI:30616"/>
    </ligand>
</feature>
<evidence type="ECO:0000256" key="21">
    <source>
        <dbReference type="PIRSR" id="PIRSR039102-3"/>
    </source>
</evidence>
<keyword evidence="15 18" id="KW-0961">Cell wall biogenesis/degradation</keyword>
<evidence type="ECO:0000256" key="12">
    <source>
        <dbReference type="ARBA" id="ARBA00022960"/>
    </source>
</evidence>
<dbReference type="NCBIfam" id="NF002525">
    <property type="entry name" value="PRK01966.1-1"/>
    <property type="match status" value="1"/>
</dbReference>
<dbReference type="GO" id="GO:0046872">
    <property type="term" value="F:metal ion binding"/>
    <property type="evidence" value="ECO:0007669"/>
    <property type="project" value="UniProtKB-KW"/>
</dbReference>
<evidence type="ECO:0000256" key="22">
    <source>
        <dbReference type="PROSITE-ProRule" id="PRU00409"/>
    </source>
</evidence>
<dbReference type="Pfam" id="PF01820">
    <property type="entry name" value="Dala_Dala_lig_N"/>
    <property type="match status" value="1"/>
</dbReference>
<dbReference type="SUPFAM" id="SSF52440">
    <property type="entry name" value="PreATP-grasp domain"/>
    <property type="match status" value="1"/>
</dbReference>
<feature type="binding site" evidence="20">
    <location>
        <begin position="314"/>
        <end position="315"/>
    </location>
    <ligand>
        <name>ATP</name>
        <dbReference type="ChEBI" id="CHEBI:30616"/>
    </ligand>
</feature>
<keyword evidence="14 21" id="KW-0464">Manganese</keyword>
<dbReference type="InterPro" id="IPR000291">
    <property type="entry name" value="D-Ala_lig_Van_CS"/>
</dbReference>
<dbReference type="EC" id="6.3.2.4" evidence="18"/>
<feature type="binding site" evidence="21">
    <location>
        <position position="315"/>
    </location>
    <ligand>
        <name>Mg(2+)</name>
        <dbReference type="ChEBI" id="CHEBI:18420"/>
        <label>1</label>
    </ligand>
</feature>
<dbReference type="PROSITE" id="PS00843">
    <property type="entry name" value="DALA_DALA_LIGASE_1"/>
    <property type="match status" value="1"/>
</dbReference>
<dbReference type="PANTHER" id="PTHR23132">
    <property type="entry name" value="D-ALANINE--D-ALANINE LIGASE"/>
    <property type="match status" value="1"/>
</dbReference>
<dbReference type="NCBIfam" id="NF002378">
    <property type="entry name" value="PRK01372.1"/>
    <property type="match status" value="1"/>
</dbReference>
<protein>
    <recommendedName>
        <fullName evidence="18">D-alanine--D-alanine ligase</fullName>
        <ecNumber evidence="18">6.3.2.4</ecNumber>
    </recommendedName>
    <alternativeName>
        <fullName evidence="18">D-Ala-D-Ala ligase</fullName>
    </alternativeName>
    <alternativeName>
        <fullName evidence="18">D-alanylalanine synthetase</fullName>
    </alternativeName>
</protein>
<evidence type="ECO:0000256" key="14">
    <source>
        <dbReference type="ARBA" id="ARBA00023211"/>
    </source>
</evidence>
<dbReference type="PIRSF" id="PIRSF039102">
    <property type="entry name" value="Ddl/VanB"/>
    <property type="match status" value="1"/>
</dbReference>
<dbReference type="InterPro" id="IPR011095">
    <property type="entry name" value="Dala_Dala_lig_C"/>
</dbReference>
<evidence type="ECO:0000256" key="6">
    <source>
        <dbReference type="ARBA" id="ARBA00022490"/>
    </source>
</evidence>
<keyword evidence="9 20" id="KW-0547">Nucleotide-binding</keyword>
<comment type="catalytic activity">
    <reaction evidence="16 18">
        <text>2 D-alanine + ATP = D-alanyl-D-alanine + ADP + phosphate + H(+)</text>
        <dbReference type="Rhea" id="RHEA:11224"/>
        <dbReference type="ChEBI" id="CHEBI:15378"/>
        <dbReference type="ChEBI" id="CHEBI:30616"/>
        <dbReference type="ChEBI" id="CHEBI:43474"/>
        <dbReference type="ChEBI" id="CHEBI:57416"/>
        <dbReference type="ChEBI" id="CHEBI:57822"/>
        <dbReference type="ChEBI" id="CHEBI:456216"/>
        <dbReference type="EC" id="6.3.2.4"/>
    </reaction>
</comment>
<dbReference type="Pfam" id="PF07478">
    <property type="entry name" value="Dala_Dala_lig_C"/>
    <property type="match status" value="1"/>
</dbReference>
<evidence type="ECO:0000256" key="3">
    <source>
        <dbReference type="ARBA" id="ARBA00004496"/>
    </source>
</evidence>
<evidence type="ECO:0000256" key="16">
    <source>
        <dbReference type="ARBA" id="ARBA00047614"/>
    </source>
</evidence>
<evidence type="ECO:0000256" key="2">
    <source>
        <dbReference type="ARBA" id="ARBA00003921"/>
    </source>
</evidence>
<dbReference type="GO" id="GO:0009252">
    <property type="term" value="P:peptidoglycan biosynthetic process"/>
    <property type="evidence" value="ECO:0007669"/>
    <property type="project" value="UniProtKB-UniRule"/>
</dbReference>
<dbReference type="Proteomes" id="UP000268048">
    <property type="component" value="Chromosome"/>
</dbReference>
<feature type="binding site" evidence="20">
    <location>
        <begin position="183"/>
        <end position="185"/>
    </location>
    <ligand>
        <name>ATP</name>
        <dbReference type="ChEBI" id="CHEBI:30616"/>
    </ligand>
</feature>
<dbReference type="Gene3D" id="3.40.50.20">
    <property type="match status" value="1"/>
</dbReference>
<feature type="binding site" evidence="20">
    <location>
        <begin position="191"/>
        <end position="192"/>
    </location>
    <ligand>
        <name>ATP</name>
        <dbReference type="ChEBI" id="CHEBI:30616"/>
    </ligand>
</feature>
<feature type="active site" evidence="19">
    <location>
        <position position="16"/>
    </location>
</feature>
<keyword evidence="11 21" id="KW-0460">Magnesium</keyword>
<dbReference type="GO" id="GO:0008360">
    <property type="term" value="P:regulation of cell shape"/>
    <property type="evidence" value="ECO:0007669"/>
    <property type="project" value="UniProtKB-KW"/>
</dbReference>
<feature type="binding site" evidence="21">
    <location>
        <position position="315"/>
    </location>
    <ligand>
        <name>Mg(2+)</name>
        <dbReference type="ChEBI" id="CHEBI:18420"/>
        <label>2</label>
    </ligand>
</feature>
<evidence type="ECO:0000313" key="25">
    <source>
        <dbReference type="Proteomes" id="UP000268048"/>
    </source>
</evidence>
<evidence type="ECO:0000256" key="13">
    <source>
        <dbReference type="ARBA" id="ARBA00022984"/>
    </source>
</evidence>
<dbReference type="UniPathway" id="UPA00219"/>
<keyword evidence="8 21" id="KW-0479">Metal-binding</keyword>
<accession>A0A3G7TVG8</accession>
<evidence type="ECO:0000256" key="17">
    <source>
        <dbReference type="ARBA" id="ARBA00060592"/>
    </source>
</evidence>
<feature type="domain" description="ATP-grasp" evidence="23">
    <location>
        <begin position="145"/>
        <end position="348"/>
    </location>
</feature>
<feature type="binding site" evidence="20">
    <location>
        <position position="141"/>
    </location>
    <ligand>
        <name>ATP</name>
        <dbReference type="ChEBI" id="CHEBI:30616"/>
    </ligand>
</feature>
<evidence type="ECO:0000256" key="20">
    <source>
        <dbReference type="PIRSR" id="PIRSR039102-2"/>
    </source>
</evidence>
<comment type="similarity">
    <text evidence="5 18">Belongs to the D-alanine--D-alanine ligase family.</text>
</comment>
<dbReference type="Gene3D" id="3.30.470.20">
    <property type="entry name" value="ATP-grasp fold, B domain"/>
    <property type="match status" value="1"/>
</dbReference>
<feature type="active site" evidence="19">
    <location>
        <position position="191"/>
    </location>
</feature>
<organism evidence="24 25">
    <name type="scientific">Pseudomonas chlororaphis</name>
    <dbReference type="NCBI Taxonomy" id="587753"/>
    <lineage>
        <taxon>Bacteria</taxon>
        <taxon>Pseudomonadati</taxon>
        <taxon>Pseudomonadota</taxon>
        <taxon>Gammaproteobacteria</taxon>
        <taxon>Pseudomonadales</taxon>
        <taxon>Pseudomonadaceae</taxon>
        <taxon>Pseudomonas</taxon>
    </lineage>
</organism>
<dbReference type="InterPro" id="IPR011127">
    <property type="entry name" value="Dala_Dala_lig_N"/>
</dbReference>
<dbReference type="FunFam" id="3.30.470.20:FF:000008">
    <property type="entry name" value="D-alanine--D-alanine ligase"/>
    <property type="match status" value="1"/>
</dbReference>
<dbReference type="FunFam" id="3.30.1490.20:FF:000007">
    <property type="entry name" value="D-alanine--D-alanine ligase"/>
    <property type="match status" value="1"/>
</dbReference>
<dbReference type="InterPro" id="IPR016185">
    <property type="entry name" value="PreATP-grasp_dom_sf"/>
</dbReference>
<evidence type="ECO:0000256" key="18">
    <source>
        <dbReference type="HAMAP-Rule" id="MF_00047"/>
    </source>
</evidence>
<dbReference type="GO" id="GO:0005829">
    <property type="term" value="C:cytosol"/>
    <property type="evidence" value="ECO:0007669"/>
    <property type="project" value="TreeGrafter"/>
</dbReference>
<evidence type="ECO:0000256" key="19">
    <source>
        <dbReference type="PIRSR" id="PIRSR039102-1"/>
    </source>
</evidence>
<evidence type="ECO:0000259" key="23">
    <source>
        <dbReference type="PROSITE" id="PS50975"/>
    </source>
</evidence>
<dbReference type="InterPro" id="IPR005905">
    <property type="entry name" value="D_ala_D_ala"/>
</dbReference>
<sequence length="364" mass="39227">MSKLRVGIIFGGRSAEHEVSLQSARNIVDALDRERFEPVLIGIDKNGHWHLNDTSNFLINQENPALIALNQSNRELAVVPGKASQQLLETSSQELLGHVDVIFPIVHGTLGEDGCLQGLLRMADLPFVGSDVLGSAVCMDKDISKRLLRDAGLAVTPFITLNRATAARTDFALAQGKLGLPMFVKPANQGSSVGVSKVTSEAQYHAAIELALGFDEKVLVESAVSGREIECAVLGNDRPIASGCGEIVVGSGFYSYDSKYIDDQAAQVVVPADLSEEVSERIRALAVEAFQVLGCSGLARVDVFLTQGGEVLINEINSLPGFTRISMYPKLWQAAGMTYSELVSRLIELALERHAARQALKISR</sequence>